<gene>
    <name evidence="2" type="ORF">BEH84_04570</name>
</gene>
<dbReference type="GeneID" id="93303652"/>
<feature type="transmembrane region" description="Helical" evidence="1">
    <location>
        <begin position="170"/>
        <end position="192"/>
    </location>
</feature>
<proteinExistence type="predicted"/>
<comment type="caution">
    <text evidence="2">The sequence shown here is derived from an EMBL/GenBank/DDBJ whole genome shotgun (WGS) entry which is preliminary data.</text>
</comment>
<keyword evidence="1" id="KW-1133">Transmembrane helix</keyword>
<organism evidence="2 3">
    <name type="scientific">Eisenbergiella tayi</name>
    <dbReference type="NCBI Taxonomy" id="1432052"/>
    <lineage>
        <taxon>Bacteria</taxon>
        <taxon>Bacillati</taxon>
        <taxon>Bacillota</taxon>
        <taxon>Clostridia</taxon>
        <taxon>Lachnospirales</taxon>
        <taxon>Lachnospiraceae</taxon>
        <taxon>Eisenbergiella</taxon>
    </lineage>
</organism>
<keyword evidence="1" id="KW-0472">Membrane</keyword>
<evidence type="ECO:0000313" key="3">
    <source>
        <dbReference type="Proteomes" id="UP000095003"/>
    </source>
</evidence>
<dbReference type="Pfam" id="PF19845">
    <property type="entry name" value="DUF6320"/>
    <property type="match status" value="1"/>
</dbReference>
<dbReference type="PATRIC" id="fig|1432052.3.peg.5067"/>
<dbReference type="Proteomes" id="UP000095003">
    <property type="component" value="Unassembled WGS sequence"/>
</dbReference>
<feature type="transmembrane region" description="Helical" evidence="1">
    <location>
        <begin position="198"/>
        <end position="220"/>
    </location>
</feature>
<dbReference type="EMBL" id="MCGI01000004">
    <property type="protein sequence ID" value="ODM10201.1"/>
    <property type="molecule type" value="Genomic_DNA"/>
</dbReference>
<reference evidence="2 3" key="1">
    <citation type="submission" date="2016-07" db="EMBL/GenBank/DDBJ databases">
        <title>Characterization of isolates of Eisenbergiella tayi derived from blood cultures, using whole genome sequencing.</title>
        <authorList>
            <person name="Burdz T."/>
            <person name="Wiebe D."/>
            <person name="Huynh C."/>
            <person name="Bernard K."/>
        </authorList>
    </citation>
    <scope>NUCLEOTIDE SEQUENCE [LARGE SCALE GENOMIC DNA]</scope>
    <source>
        <strain evidence="2 3">NML 120489</strain>
    </source>
</reference>
<evidence type="ECO:0008006" key="4">
    <source>
        <dbReference type="Google" id="ProtNLM"/>
    </source>
</evidence>
<dbReference type="AlphaFoldDB" id="A0A1E3ANY7"/>
<sequence length="234" mass="25994">MSYCVNCGVKLDDSLERCPLCNTPVINPNEVSCSHSVPPFPKENGQVETVKNKDMAILYSLVLIATGASCGLLNLLAFNSSAWSLYVIGICIILWVVAIPAFIYTKLPVYFSLLFDGLAIVLYEYLITFNTPSSRWFYELALPITGIVTLLAIIIAALNRRIASSFLATALYLFAEVAVLCVSIELLIRRFFAEPYMLTWSAVVLTACAVIIVALITMLSRKRLRGAVRRRLHF</sequence>
<protein>
    <recommendedName>
        <fullName evidence="4">Zinc ribbon domain-containing protein</fullName>
    </recommendedName>
</protein>
<feature type="transmembrane region" description="Helical" evidence="1">
    <location>
        <begin position="56"/>
        <end position="77"/>
    </location>
</feature>
<evidence type="ECO:0000313" key="2">
    <source>
        <dbReference type="EMBL" id="ODM10201.1"/>
    </source>
</evidence>
<feature type="transmembrane region" description="Helical" evidence="1">
    <location>
        <begin position="140"/>
        <end position="158"/>
    </location>
</feature>
<accession>A0A1E3ANY7</accession>
<name>A0A1E3ANY7_9FIRM</name>
<keyword evidence="1" id="KW-0812">Transmembrane</keyword>
<dbReference type="InterPro" id="IPR046283">
    <property type="entry name" value="DUF6320"/>
</dbReference>
<feature type="transmembrane region" description="Helical" evidence="1">
    <location>
        <begin position="83"/>
        <end position="103"/>
    </location>
</feature>
<dbReference type="RefSeq" id="WP_009250212.1">
    <property type="nucleotide sequence ID" value="NZ_CABMHK010000128.1"/>
</dbReference>
<feature type="transmembrane region" description="Helical" evidence="1">
    <location>
        <begin position="110"/>
        <end position="128"/>
    </location>
</feature>
<evidence type="ECO:0000256" key="1">
    <source>
        <dbReference type="SAM" id="Phobius"/>
    </source>
</evidence>